<feature type="compositionally biased region" description="Basic residues" evidence="1">
    <location>
        <begin position="374"/>
        <end position="398"/>
    </location>
</feature>
<feature type="compositionally biased region" description="Basic residues" evidence="1">
    <location>
        <begin position="556"/>
        <end position="573"/>
    </location>
</feature>
<feature type="compositionally biased region" description="Basic residues" evidence="1">
    <location>
        <begin position="826"/>
        <end position="841"/>
    </location>
</feature>
<evidence type="ECO:0000313" key="3">
    <source>
        <dbReference type="Proteomes" id="UP000283509"/>
    </source>
</evidence>
<evidence type="ECO:0000313" key="2">
    <source>
        <dbReference type="EMBL" id="ROT64439.1"/>
    </source>
</evidence>
<proteinExistence type="predicted"/>
<dbReference type="OrthoDB" id="291007at2759"/>
<dbReference type="EMBL" id="QCYY01003251">
    <property type="protein sequence ID" value="ROT64439.1"/>
    <property type="molecule type" value="Genomic_DNA"/>
</dbReference>
<gene>
    <name evidence="2" type="ORF">C7M84_017622</name>
</gene>
<feature type="compositionally biased region" description="Acidic residues" evidence="1">
    <location>
        <begin position="980"/>
        <end position="998"/>
    </location>
</feature>
<feature type="compositionally biased region" description="Basic residues" evidence="1">
    <location>
        <begin position="430"/>
        <end position="456"/>
    </location>
</feature>
<feature type="non-terminal residue" evidence="2">
    <location>
        <position position="1"/>
    </location>
</feature>
<feature type="region of interest" description="Disordered" evidence="1">
    <location>
        <begin position="1"/>
        <end position="1069"/>
    </location>
</feature>
<feature type="compositionally biased region" description="Basic and acidic residues" evidence="1">
    <location>
        <begin position="633"/>
        <end position="644"/>
    </location>
</feature>
<feature type="compositionally biased region" description="Low complexity" evidence="1">
    <location>
        <begin position="29"/>
        <end position="41"/>
    </location>
</feature>
<accession>A0A423SJV3</accession>
<feature type="compositionally biased region" description="Polar residues" evidence="1">
    <location>
        <begin position="158"/>
        <end position="170"/>
    </location>
</feature>
<feature type="compositionally biased region" description="Basic residues" evidence="1">
    <location>
        <begin position="618"/>
        <end position="632"/>
    </location>
</feature>
<feature type="compositionally biased region" description="Low complexity" evidence="1">
    <location>
        <begin position="457"/>
        <end position="469"/>
    </location>
</feature>
<feature type="compositionally biased region" description="Low complexity" evidence="1">
    <location>
        <begin position="546"/>
        <end position="555"/>
    </location>
</feature>
<feature type="compositionally biased region" description="Basic residues" evidence="1">
    <location>
        <begin position="805"/>
        <end position="818"/>
    </location>
</feature>
<feature type="compositionally biased region" description="Polar residues" evidence="1">
    <location>
        <begin position="793"/>
        <end position="804"/>
    </location>
</feature>
<feature type="compositionally biased region" description="Polar residues" evidence="1">
    <location>
        <begin position="864"/>
        <end position="877"/>
    </location>
</feature>
<feature type="compositionally biased region" description="Basic residues" evidence="1">
    <location>
        <begin position="341"/>
        <end position="354"/>
    </location>
</feature>
<feature type="compositionally biased region" description="Polar residues" evidence="1">
    <location>
        <begin position="407"/>
        <end position="416"/>
    </location>
</feature>
<feature type="compositionally biased region" description="Basic residues" evidence="1">
    <location>
        <begin position="1059"/>
        <end position="1069"/>
    </location>
</feature>
<feature type="compositionally biased region" description="Basic residues" evidence="1">
    <location>
        <begin position="662"/>
        <end position="683"/>
    </location>
</feature>
<feature type="compositionally biased region" description="Basic and acidic residues" evidence="1">
    <location>
        <begin position="913"/>
        <end position="924"/>
    </location>
</feature>
<feature type="compositionally biased region" description="Basic and acidic residues" evidence="1">
    <location>
        <begin position="1021"/>
        <end position="1030"/>
    </location>
</feature>
<reference evidence="2 3" key="1">
    <citation type="submission" date="2018-04" db="EMBL/GenBank/DDBJ databases">
        <authorList>
            <person name="Zhang X."/>
            <person name="Yuan J."/>
            <person name="Li F."/>
            <person name="Xiang J."/>
        </authorList>
    </citation>
    <scope>NUCLEOTIDE SEQUENCE [LARGE SCALE GENOMIC DNA]</scope>
    <source>
        <tissue evidence="2">Muscle</tissue>
    </source>
</reference>
<organism evidence="2 3">
    <name type="scientific">Penaeus vannamei</name>
    <name type="common">Whiteleg shrimp</name>
    <name type="synonym">Litopenaeus vannamei</name>
    <dbReference type="NCBI Taxonomy" id="6689"/>
    <lineage>
        <taxon>Eukaryota</taxon>
        <taxon>Metazoa</taxon>
        <taxon>Ecdysozoa</taxon>
        <taxon>Arthropoda</taxon>
        <taxon>Crustacea</taxon>
        <taxon>Multicrustacea</taxon>
        <taxon>Malacostraca</taxon>
        <taxon>Eumalacostraca</taxon>
        <taxon>Eucarida</taxon>
        <taxon>Decapoda</taxon>
        <taxon>Dendrobranchiata</taxon>
        <taxon>Penaeoidea</taxon>
        <taxon>Penaeidae</taxon>
        <taxon>Penaeus</taxon>
    </lineage>
</organism>
<feature type="compositionally biased region" description="Acidic residues" evidence="1">
    <location>
        <begin position="710"/>
        <end position="729"/>
    </location>
</feature>
<protein>
    <submittedName>
        <fullName evidence="2">Uncharacterized protein</fullName>
    </submittedName>
</protein>
<dbReference type="Proteomes" id="UP000283509">
    <property type="component" value="Unassembled WGS sequence"/>
</dbReference>
<feature type="compositionally biased region" description="Low complexity" evidence="1">
    <location>
        <begin position="488"/>
        <end position="511"/>
    </location>
</feature>
<feature type="compositionally biased region" description="Basic residues" evidence="1">
    <location>
        <begin position="882"/>
        <end position="897"/>
    </location>
</feature>
<reference evidence="2 3" key="2">
    <citation type="submission" date="2019-01" db="EMBL/GenBank/DDBJ databases">
        <title>The decoding of complex shrimp genome reveals the adaptation for benthos swimmer, frequently molting mechanism and breeding impact on genome.</title>
        <authorList>
            <person name="Sun Y."/>
            <person name="Gao Y."/>
            <person name="Yu Y."/>
        </authorList>
    </citation>
    <scope>NUCLEOTIDE SEQUENCE [LARGE SCALE GENOMIC DNA]</scope>
    <source>
        <tissue evidence="2">Muscle</tissue>
    </source>
</reference>
<feature type="compositionally biased region" description="Basic and acidic residues" evidence="1">
    <location>
        <begin position="59"/>
        <end position="70"/>
    </location>
</feature>
<feature type="compositionally biased region" description="Basic residues" evidence="1">
    <location>
        <begin position="772"/>
        <end position="792"/>
    </location>
</feature>
<name>A0A423SJV3_PENVA</name>
<feature type="compositionally biased region" description="Basic and acidic residues" evidence="1">
    <location>
        <begin position="684"/>
        <end position="699"/>
    </location>
</feature>
<keyword evidence="3" id="KW-1185">Reference proteome</keyword>
<feature type="compositionally biased region" description="Basic and acidic residues" evidence="1">
    <location>
        <begin position="945"/>
        <end position="979"/>
    </location>
</feature>
<sequence length="1127" mass="126081">NLIATTPEPPAGLTSAPSFLPTVAGPRSTTTAPTTTTATPPTLTPKRRPGKKVVLPSSRKKDDKENETSKPTKTKVAKPERKPDLEQYEKNDVNGIAEGARKPKVYDQNQPAKPHGKPRVKKPFNKPRSPKLFRMNNSVVDQGPEGGRLPVNRKLLKGNQTLSSQHNRQGGSPRPKKKPEQARPNLKAESGLDQGPATVRGERPRHSPWQSKPRKALPHPRPTTTPPHVPRHSALRSDPVSESSEKADAGNETLAHGGDFKSQGLAGTKDATRNEAAVHPHACRDRPGGYICGSISPSSSKGGRTNPYMKRNPNNAVFRRKNNTTSRKNANGTKLHGGRVNMKKHRRQKNRGRLHNRDNKAGRNVTGRGFPSTHKQKKKFKKGKWRGRDWRHRSRHPSKGGQGGQRGNQEPSQGREAQQEEDLEREAVRGHRRWNRNKGRQAGRVHPKKHKGRRPGQNRTNNSTTQSNRTHNHQSTQVPPIPTPTGPTIPKIDSLTIDTPTTDLLSTDLPIVESSVSQTTVPDAPDSVSPRPHVTTNSTAKPRLITTTPRNNRTAPTRRKSKHSRKKGQRRSSHQVPNRQQPSTTARPFAQNATVPPPNNSNVAGEGTALAPQEEHPHRHNHHGKRGRRRKIGKDGTQHGDKKKGSGHRFGKLDRNATHSGQQRHRGGMRKVGKNKHKYRADKRHGNDDSVARPGEGRLRVTHHRKQDGEESLDQDGLDFDDAEDSDEQDSPHSKNKESSRKEKEDETLTEGQDHSEPEEDDRPSEVDGSRSRLHSNAKKHAKGRHGPRRNKPNTLKLNDTSKPTLRRKGKHFLKRTGKTGNPRYGKSRRNKKPPGFHKKNATIATARPSAIVTGSPGLHEQSKASGSNDITENHVLSTVKAGHHHHLPERKSHQRGGRHEEEPESNAILPFDVDKDGGRKQEMQLDATSTVSSLNLEEFPTQTEVEKDHGDRSEDRTNIDNVGRGERKNTGEIFKKEEDEGEAENEEGVAESSEDEGKEAKVDAGTSEDEEADTEEANEDEHKTDAEISKDEEDTAQERAPRRSPEKYAEWGIGPLRPPHRSSRRSRPGWRFQKTFYRRGHVYEDIRRKEKLGSDFIARPSIQPPKRLEEEDDPISFECRIRRKTV</sequence>
<feature type="compositionally biased region" description="Basic and acidic residues" evidence="1">
    <location>
        <begin position="77"/>
        <end position="92"/>
    </location>
</feature>
<feature type="compositionally biased region" description="Pro residues" evidence="1">
    <location>
        <begin position="219"/>
        <end position="228"/>
    </location>
</feature>
<feature type="compositionally biased region" description="Basic and acidic residues" evidence="1">
    <location>
        <begin position="270"/>
        <end position="287"/>
    </location>
</feature>
<feature type="compositionally biased region" description="Polar residues" evidence="1">
    <location>
        <begin position="927"/>
        <end position="944"/>
    </location>
</feature>
<feature type="compositionally biased region" description="Basic and acidic residues" evidence="1">
    <location>
        <begin position="1037"/>
        <end position="1050"/>
    </location>
</feature>
<feature type="compositionally biased region" description="Acidic residues" evidence="1">
    <location>
        <begin position="1007"/>
        <end position="1020"/>
    </location>
</feature>
<feature type="compositionally biased region" description="Basic residues" evidence="1">
    <location>
        <begin position="114"/>
        <end position="131"/>
    </location>
</feature>
<dbReference type="AlphaFoldDB" id="A0A423SJV3"/>
<feature type="compositionally biased region" description="Polar residues" evidence="1">
    <location>
        <begin position="323"/>
        <end position="332"/>
    </location>
</feature>
<feature type="compositionally biased region" description="Basic and acidic residues" evidence="1">
    <location>
        <begin position="730"/>
        <end position="756"/>
    </location>
</feature>
<comment type="caution">
    <text evidence="2">The sequence shown here is derived from an EMBL/GenBank/DDBJ whole genome shotgun (WGS) entry which is preliminary data.</text>
</comment>
<feature type="compositionally biased region" description="Polar residues" evidence="1">
    <location>
        <begin position="574"/>
        <end position="594"/>
    </location>
</feature>
<evidence type="ECO:0000256" key="1">
    <source>
        <dbReference type="SAM" id="MobiDB-lite"/>
    </source>
</evidence>